<evidence type="ECO:0000313" key="1">
    <source>
        <dbReference type="EMBL" id="KNC70147.1"/>
    </source>
</evidence>
<name>A0A0L0F0B4_9EUKA</name>
<accession>A0A0L0F0B4</accession>
<dbReference type="AlphaFoldDB" id="A0A0L0F0B4"/>
<evidence type="ECO:0000313" key="2">
    <source>
        <dbReference type="Proteomes" id="UP000054560"/>
    </source>
</evidence>
<protein>
    <submittedName>
        <fullName evidence="1">Uncharacterized protein</fullName>
    </submittedName>
</protein>
<reference evidence="1 2" key="1">
    <citation type="submission" date="2011-02" db="EMBL/GenBank/DDBJ databases">
        <title>The Genome Sequence of Sphaeroforma arctica JP610.</title>
        <authorList>
            <consortium name="The Broad Institute Genome Sequencing Platform"/>
            <person name="Russ C."/>
            <person name="Cuomo C."/>
            <person name="Young S.K."/>
            <person name="Zeng Q."/>
            <person name="Gargeya S."/>
            <person name="Alvarado L."/>
            <person name="Berlin A."/>
            <person name="Chapman S.B."/>
            <person name="Chen Z."/>
            <person name="Freedman E."/>
            <person name="Gellesch M."/>
            <person name="Goldberg J."/>
            <person name="Griggs A."/>
            <person name="Gujja S."/>
            <person name="Heilman E."/>
            <person name="Heiman D."/>
            <person name="Howarth C."/>
            <person name="Mehta T."/>
            <person name="Neiman D."/>
            <person name="Pearson M."/>
            <person name="Roberts A."/>
            <person name="Saif S."/>
            <person name="Shea T."/>
            <person name="Shenoy N."/>
            <person name="Sisk P."/>
            <person name="Stolte C."/>
            <person name="Sykes S."/>
            <person name="White J."/>
            <person name="Yandava C."/>
            <person name="Burger G."/>
            <person name="Gray M.W."/>
            <person name="Holland P.W.H."/>
            <person name="King N."/>
            <person name="Lang F.B.F."/>
            <person name="Roger A.J."/>
            <person name="Ruiz-Trillo I."/>
            <person name="Haas B."/>
            <person name="Nusbaum C."/>
            <person name="Birren B."/>
        </authorList>
    </citation>
    <scope>NUCLEOTIDE SEQUENCE [LARGE SCALE GENOMIC DNA]</scope>
    <source>
        <strain evidence="1 2">JP610</strain>
    </source>
</reference>
<dbReference type="EMBL" id="KQ252000">
    <property type="protein sequence ID" value="KNC70147.1"/>
    <property type="molecule type" value="Genomic_DNA"/>
</dbReference>
<dbReference type="RefSeq" id="XP_014144049.1">
    <property type="nucleotide sequence ID" value="XM_014288574.1"/>
</dbReference>
<organism evidence="1 2">
    <name type="scientific">Sphaeroforma arctica JP610</name>
    <dbReference type="NCBI Taxonomy" id="667725"/>
    <lineage>
        <taxon>Eukaryota</taxon>
        <taxon>Ichthyosporea</taxon>
        <taxon>Ichthyophonida</taxon>
        <taxon>Sphaeroforma</taxon>
    </lineage>
</organism>
<dbReference type="Proteomes" id="UP000054560">
    <property type="component" value="Unassembled WGS sequence"/>
</dbReference>
<dbReference type="OrthoDB" id="10052615at2759"/>
<dbReference type="GO" id="GO:0005737">
    <property type="term" value="C:cytoplasm"/>
    <property type="evidence" value="ECO:0007669"/>
    <property type="project" value="TreeGrafter"/>
</dbReference>
<gene>
    <name evidence="1" type="ORF">SARC_17330</name>
</gene>
<dbReference type="PANTHER" id="PTHR15526:SF5">
    <property type="entry name" value="MUSKELIN"/>
    <property type="match status" value="1"/>
</dbReference>
<proteinExistence type="predicted"/>
<dbReference type="STRING" id="667725.A0A0L0F0B4"/>
<dbReference type="eggNOG" id="KOG2437">
    <property type="taxonomic scope" value="Eukaryota"/>
</dbReference>
<dbReference type="PANTHER" id="PTHR15526">
    <property type="entry name" value="MUSKELIN"/>
    <property type="match status" value="1"/>
</dbReference>
<keyword evidence="2" id="KW-1185">Reference proteome</keyword>
<sequence>MYVLTGLMKDKKKNAQKVRSDFWVFSLDTREWRRVYENDHDDQAYWQVMRNIEPCPRYAHQLVYNPITKVRAQG</sequence>
<dbReference type="InterPro" id="IPR052456">
    <property type="entry name" value="CTLH_complex_component"/>
</dbReference>
<dbReference type="GeneID" id="25917834"/>